<dbReference type="Proteomes" id="UP000663852">
    <property type="component" value="Unassembled WGS sequence"/>
</dbReference>
<protein>
    <submittedName>
        <fullName evidence="1">Uncharacterized protein</fullName>
    </submittedName>
</protein>
<proteinExistence type="predicted"/>
<evidence type="ECO:0000313" key="3">
    <source>
        <dbReference type="Proteomes" id="UP000663828"/>
    </source>
</evidence>
<evidence type="ECO:0000313" key="2">
    <source>
        <dbReference type="EMBL" id="CAF1217695.1"/>
    </source>
</evidence>
<organism evidence="1 3">
    <name type="scientific">Adineta ricciae</name>
    <name type="common">Rotifer</name>
    <dbReference type="NCBI Taxonomy" id="249248"/>
    <lineage>
        <taxon>Eukaryota</taxon>
        <taxon>Metazoa</taxon>
        <taxon>Spiralia</taxon>
        <taxon>Gnathifera</taxon>
        <taxon>Rotifera</taxon>
        <taxon>Eurotatoria</taxon>
        <taxon>Bdelloidea</taxon>
        <taxon>Adinetida</taxon>
        <taxon>Adinetidae</taxon>
        <taxon>Adineta</taxon>
    </lineage>
</organism>
<gene>
    <name evidence="2" type="ORF">EDS130_LOCUS26241</name>
    <name evidence="1" type="ORF">XAT740_LOCUS5812</name>
</gene>
<dbReference type="EMBL" id="CAJNOJ010000158">
    <property type="protein sequence ID" value="CAF1217695.1"/>
    <property type="molecule type" value="Genomic_DNA"/>
</dbReference>
<dbReference type="Proteomes" id="UP000663828">
    <property type="component" value="Unassembled WGS sequence"/>
</dbReference>
<keyword evidence="3" id="KW-1185">Reference proteome</keyword>
<name>A0A813W932_ADIRI</name>
<reference evidence="1" key="1">
    <citation type="submission" date="2021-02" db="EMBL/GenBank/DDBJ databases">
        <authorList>
            <person name="Nowell W R."/>
        </authorList>
    </citation>
    <scope>NUCLEOTIDE SEQUENCE</scope>
</reference>
<evidence type="ECO:0000313" key="1">
    <source>
        <dbReference type="EMBL" id="CAF0857608.1"/>
    </source>
</evidence>
<dbReference type="EMBL" id="CAJNOR010000257">
    <property type="protein sequence ID" value="CAF0857608.1"/>
    <property type="molecule type" value="Genomic_DNA"/>
</dbReference>
<dbReference type="AlphaFoldDB" id="A0A813W932"/>
<comment type="caution">
    <text evidence="1">The sequence shown here is derived from an EMBL/GenBank/DDBJ whole genome shotgun (WGS) entry which is preliminary data.</text>
</comment>
<accession>A0A813W932</accession>
<sequence>MQLVVLLDIERRHRTIESHLGYRVQYYFNQNECIQYVRNQMKNYERIDLFLPSQHKNIIGNDLVLFSNIFFHIYYPTTNYISENGEDPWMWIEKFEEDVLWVKIGYAIYRHDWRSYIRSNFAENAFERLRHTHGILHGEVQAAQLGIQAAD</sequence>